<name>A0A0B8NI39_9NOCA</name>
<reference evidence="3" key="1">
    <citation type="submission" date="2015-07" db="EMBL/GenBank/DDBJ databases">
        <title>Nocardia seriolae U-1 whole genome shotgun sequence.</title>
        <authorList>
            <person name="Imajoh M."/>
            <person name="Fukumoto Y."/>
            <person name="Sukeda M."/>
            <person name="Yamane J."/>
            <person name="Yamasaki K."/>
            <person name="Shimizu M."/>
            <person name="Ohnishi K."/>
            <person name="Oshima S."/>
        </authorList>
    </citation>
    <scope>NUCLEOTIDE SEQUENCE [LARGE SCALE GENOMIC DNA]</scope>
    <source>
        <strain evidence="3">U-1</strain>
    </source>
</reference>
<dbReference type="AlphaFoldDB" id="A0A0B8NI39"/>
<gene>
    <name evidence="1" type="ORF">NS506_03201</name>
    <name evidence="2" type="ORF">NSK11_contig00259-0007</name>
</gene>
<organism evidence="2 3">
    <name type="scientific">Nocardia seriolae</name>
    <dbReference type="NCBI Taxonomy" id="37332"/>
    <lineage>
        <taxon>Bacteria</taxon>
        <taxon>Bacillati</taxon>
        <taxon>Actinomycetota</taxon>
        <taxon>Actinomycetes</taxon>
        <taxon>Mycobacteriales</taxon>
        <taxon>Nocardiaceae</taxon>
        <taxon>Nocardia</taxon>
    </lineage>
</organism>
<dbReference type="Proteomes" id="UP000037179">
    <property type="component" value="Unassembled WGS sequence"/>
</dbReference>
<dbReference type="RefSeq" id="WP_052086985.1">
    <property type="nucleotide sequence ID" value="NZ_AP017900.1"/>
</dbReference>
<dbReference type="KEGG" id="nsr:NS506_03201"/>
<evidence type="ECO:0000313" key="2">
    <source>
        <dbReference type="EMBL" id="GAP33405.1"/>
    </source>
</evidence>
<evidence type="ECO:0000313" key="3">
    <source>
        <dbReference type="Proteomes" id="UP000037179"/>
    </source>
</evidence>
<dbReference type="Proteomes" id="UP000180166">
    <property type="component" value="Chromosome"/>
</dbReference>
<accession>A0A0B8NI39</accession>
<dbReference type="Pfam" id="PF14063">
    <property type="entry name" value="DUF4254"/>
    <property type="match status" value="1"/>
</dbReference>
<evidence type="ECO:0000313" key="1">
    <source>
        <dbReference type="EMBL" id="APA97254.1"/>
    </source>
</evidence>
<keyword evidence="3" id="KW-1185">Reference proteome</keyword>
<reference evidence="2 3" key="2">
    <citation type="journal article" date="2016" name="Genome Announc.">
        <title>Draft Genome Sequence of Erythromycin- and Oxytetracycline-Sensitive Nocardia seriolae Strain U-1 (NBRC 110359).</title>
        <authorList>
            <person name="Imajoh M."/>
            <person name="Sukeda M."/>
            <person name="Shimizu M."/>
            <person name="Yamane J."/>
            <person name="Ohnishi K."/>
            <person name="Oshima S."/>
        </authorList>
    </citation>
    <scope>NUCLEOTIDE SEQUENCE [LARGE SCALE GENOMIC DNA]</scope>
    <source>
        <strain evidence="2 3">U-1</strain>
    </source>
</reference>
<dbReference type="EMBL" id="BBYQ01000259">
    <property type="protein sequence ID" value="GAP33405.1"/>
    <property type="molecule type" value="Genomic_DNA"/>
</dbReference>
<dbReference type="EMBL" id="CP017839">
    <property type="protein sequence ID" value="APA97254.1"/>
    <property type="molecule type" value="Genomic_DNA"/>
</dbReference>
<protein>
    <submittedName>
        <fullName evidence="2">Uncharacterized protein</fullName>
    </submittedName>
</protein>
<reference evidence="1 4" key="3">
    <citation type="submission" date="2016-10" db="EMBL/GenBank/DDBJ databases">
        <title>Genome sequence of Nocardia seriolae strain EM150506, isolated from Anguila japonica.</title>
        <authorList>
            <person name="Han H.-J."/>
        </authorList>
    </citation>
    <scope>NUCLEOTIDE SEQUENCE [LARGE SCALE GENOMIC DNA]</scope>
    <source>
        <strain evidence="1 4">EM150506</strain>
    </source>
</reference>
<dbReference type="GeneID" id="93373838"/>
<dbReference type="InterPro" id="IPR025350">
    <property type="entry name" value="DUF4254"/>
</dbReference>
<dbReference type="OrthoDB" id="3352146at2"/>
<sequence length="114" mass="12567">MTTQLPSKDLLLEACSGLVIQPHPILQAAYELASLHEARRTADPATLSEIDSARARLAHEIDQWVIREPPRPHAAATLHTETVGMVVDRIARFSVDAHCTLDTAASEAHLHYAW</sequence>
<proteinExistence type="predicted"/>
<evidence type="ECO:0000313" key="4">
    <source>
        <dbReference type="Proteomes" id="UP000180166"/>
    </source>
</evidence>